<organism evidence="2 3">
    <name type="scientific">Monilinia vaccinii-corymbosi</name>
    <dbReference type="NCBI Taxonomy" id="61207"/>
    <lineage>
        <taxon>Eukaryota</taxon>
        <taxon>Fungi</taxon>
        <taxon>Dikarya</taxon>
        <taxon>Ascomycota</taxon>
        <taxon>Pezizomycotina</taxon>
        <taxon>Leotiomycetes</taxon>
        <taxon>Helotiales</taxon>
        <taxon>Sclerotiniaceae</taxon>
        <taxon>Monilinia</taxon>
    </lineage>
</organism>
<dbReference type="EMBL" id="CP063411">
    <property type="protein sequence ID" value="QSZ36387.1"/>
    <property type="molecule type" value="Genomic_DNA"/>
</dbReference>
<feature type="compositionally biased region" description="Polar residues" evidence="1">
    <location>
        <begin position="103"/>
        <end position="113"/>
    </location>
</feature>
<feature type="region of interest" description="Disordered" evidence="1">
    <location>
        <begin position="100"/>
        <end position="179"/>
    </location>
</feature>
<protein>
    <submittedName>
        <fullName evidence="2">Uncharacterized protein</fullName>
    </submittedName>
</protein>
<feature type="compositionally biased region" description="Basic and acidic residues" evidence="1">
    <location>
        <begin position="167"/>
        <end position="179"/>
    </location>
</feature>
<dbReference type="OrthoDB" id="3537865at2759"/>
<gene>
    <name evidence="2" type="ORF">DSL72_006263</name>
</gene>
<name>A0A8A3PLS8_9HELO</name>
<reference evidence="2" key="1">
    <citation type="submission" date="2020-10" db="EMBL/GenBank/DDBJ databases">
        <title>Genome Sequence of Monilinia vaccinii-corymbosi Sheds Light on Mummy Berry Disease Infection of Blueberry and Mating Type.</title>
        <authorList>
            <person name="Yow A.G."/>
            <person name="Zhang Y."/>
            <person name="Bansal K."/>
            <person name="Eacker S.M."/>
            <person name="Sullivan S."/>
            <person name="Liachko I."/>
            <person name="Cubeta M.A."/>
            <person name="Rollins J.A."/>
            <person name="Ashrafi H."/>
        </authorList>
    </citation>
    <scope>NUCLEOTIDE SEQUENCE</scope>
    <source>
        <strain evidence="2">RL-1</strain>
    </source>
</reference>
<evidence type="ECO:0000313" key="2">
    <source>
        <dbReference type="EMBL" id="QSZ36387.1"/>
    </source>
</evidence>
<dbReference type="Proteomes" id="UP000672032">
    <property type="component" value="Chromosome 7"/>
</dbReference>
<keyword evidence="3" id="KW-1185">Reference proteome</keyword>
<feature type="compositionally biased region" description="Basic and acidic residues" evidence="1">
    <location>
        <begin position="142"/>
        <end position="152"/>
    </location>
</feature>
<dbReference type="AlphaFoldDB" id="A0A8A3PLS8"/>
<accession>A0A8A3PLS8</accession>
<evidence type="ECO:0000256" key="1">
    <source>
        <dbReference type="SAM" id="MobiDB-lite"/>
    </source>
</evidence>
<sequence length="179" mass="20097">MSTVWKKIPTPSLVEQHQRKVLQGVTEINTKMHKLPLDDRMAYLLHAESSLSFRIGEVRHYIKQLNVPEKAEDLAAIQIMEQDLMRIISMVLDLQERHRLGSATDSSRASTPTRGGDSGRRASLAPTTTEVEPPHIALPFRTKPEGNSEKPAIRGILRPPLEEFSEDLLKETGKVESAK</sequence>
<evidence type="ECO:0000313" key="3">
    <source>
        <dbReference type="Proteomes" id="UP000672032"/>
    </source>
</evidence>
<proteinExistence type="predicted"/>